<dbReference type="GeneID" id="34611035"/>
<evidence type="ECO:0000313" key="2">
    <source>
        <dbReference type="EMBL" id="OJJ50294.1"/>
    </source>
</evidence>
<sequence length="350" mass="39787">MRPAVRVGLALLLVTAFFLFLRALPATAHPPPPPEARHPSPRPHLSYWPFGDANAVAPAAPSEDQVHYVGDEIDLSEQNKPDEVDSLLRDQQQDGPYATVPISTPNDRTIVVGKFKNQNTDWVTSELNEWRSVVYTLDDKTAPLHTPSSKGLESLAYLQYIIDHYHNLPQTMIFLQSDRNGQPQVWRVGQKGYYSTSSSSSRLYKRDLDNVHNIKNLQLDYVQKVGYANLRCTLTPGCPAEIQPFRNPPDPGKDTENAYAAAWEQLFNNTDVPSLVAVPCCSQFAVSRAQVLRRPYSDYERFYNWLLETPLPDATSTRILEYSWHIIFGQDPVHCPELRHCYRNVYGRGY</sequence>
<feature type="chain" id="PRO_5012769963" evidence="1">
    <location>
        <begin position="29"/>
        <end position="350"/>
    </location>
</feature>
<dbReference type="PANTHER" id="PTHR37490">
    <property type="entry name" value="EXPRESSED PROTEIN"/>
    <property type="match status" value="1"/>
</dbReference>
<gene>
    <name evidence="2" type="ORF">ASPZODRAFT_139605</name>
</gene>
<dbReference type="PANTHER" id="PTHR37490:SF2">
    <property type="match status" value="1"/>
</dbReference>
<dbReference type="Pfam" id="PF11913">
    <property type="entry name" value="DUF3431"/>
    <property type="match status" value="1"/>
</dbReference>
<proteinExistence type="predicted"/>
<name>A0A1L9ST58_9EURO</name>
<dbReference type="AlphaFoldDB" id="A0A1L9ST58"/>
<keyword evidence="3" id="KW-1185">Reference proteome</keyword>
<keyword evidence="1" id="KW-0732">Signal</keyword>
<accession>A0A1L9ST58</accession>
<feature type="signal peptide" evidence="1">
    <location>
        <begin position="1"/>
        <end position="28"/>
    </location>
</feature>
<protein>
    <submittedName>
        <fullName evidence="2">Uncharacterized protein</fullName>
    </submittedName>
</protein>
<evidence type="ECO:0000256" key="1">
    <source>
        <dbReference type="SAM" id="SignalP"/>
    </source>
</evidence>
<organism evidence="2 3">
    <name type="scientific">Penicilliopsis zonata CBS 506.65</name>
    <dbReference type="NCBI Taxonomy" id="1073090"/>
    <lineage>
        <taxon>Eukaryota</taxon>
        <taxon>Fungi</taxon>
        <taxon>Dikarya</taxon>
        <taxon>Ascomycota</taxon>
        <taxon>Pezizomycotina</taxon>
        <taxon>Eurotiomycetes</taxon>
        <taxon>Eurotiomycetidae</taxon>
        <taxon>Eurotiales</taxon>
        <taxon>Aspergillaceae</taxon>
        <taxon>Penicilliopsis</taxon>
    </lineage>
</organism>
<reference evidence="3" key="1">
    <citation type="journal article" date="2017" name="Genome Biol.">
        <title>Comparative genomics reveals high biological diversity and specific adaptations in the industrially and medically important fungal genus Aspergillus.</title>
        <authorList>
            <person name="de Vries R.P."/>
            <person name="Riley R."/>
            <person name="Wiebenga A."/>
            <person name="Aguilar-Osorio G."/>
            <person name="Amillis S."/>
            <person name="Uchima C.A."/>
            <person name="Anderluh G."/>
            <person name="Asadollahi M."/>
            <person name="Askin M."/>
            <person name="Barry K."/>
            <person name="Battaglia E."/>
            <person name="Bayram O."/>
            <person name="Benocci T."/>
            <person name="Braus-Stromeyer S.A."/>
            <person name="Caldana C."/>
            <person name="Canovas D."/>
            <person name="Cerqueira G.C."/>
            <person name="Chen F."/>
            <person name="Chen W."/>
            <person name="Choi C."/>
            <person name="Clum A."/>
            <person name="Dos Santos R.A."/>
            <person name="Damasio A.R."/>
            <person name="Diallinas G."/>
            <person name="Emri T."/>
            <person name="Fekete E."/>
            <person name="Flipphi M."/>
            <person name="Freyberg S."/>
            <person name="Gallo A."/>
            <person name="Gournas C."/>
            <person name="Habgood R."/>
            <person name="Hainaut M."/>
            <person name="Harispe M.L."/>
            <person name="Henrissat B."/>
            <person name="Hilden K.S."/>
            <person name="Hope R."/>
            <person name="Hossain A."/>
            <person name="Karabika E."/>
            <person name="Karaffa L."/>
            <person name="Karanyi Z."/>
            <person name="Krasevec N."/>
            <person name="Kuo A."/>
            <person name="Kusch H."/>
            <person name="LaButti K."/>
            <person name="Lagendijk E.L."/>
            <person name="Lapidus A."/>
            <person name="Levasseur A."/>
            <person name="Lindquist E."/>
            <person name="Lipzen A."/>
            <person name="Logrieco A.F."/>
            <person name="MacCabe A."/>
            <person name="Maekelae M.R."/>
            <person name="Malavazi I."/>
            <person name="Melin P."/>
            <person name="Meyer V."/>
            <person name="Mielnichuk N."/>
            <person name="Miskei M."/>
            <person name="Molnar A.P."/>
            <person name="Mule G."/>
            <person name="Ngan C.Y."/>
            <person name="Orejas M."/>
            <person name="Orosz E."/>
            <person name="Ouedraogo J.P."/>
            <person name="Overkamp K.M."/>
            <person name="Park H.-S."/>
            <person name="Perrone G."/>
            <person name="Piumi F."/>
            <person name="Punt P.J."/>
            <person name="Ram A.F."/>
            <person name="Ramon A."/>
            <person name="Rauscher S."/>
            <person name="Record E."/>
            <person name="Riano-Pachon D.M."/>
            <person name="Robert V."/>
            <person name="Roehrig J."/>
            <person name="Ruller R."/>
            <person name="Salamov A."/>
            <person name="Salih N.S."/>
            <person name="Samson R.A."/>
            <person name="Sandor E."/>
            <person name="Sanguinetti M."/>
            <person name="Schuetze T."/>
            <person name="Sepcic K."/>
            <person name="Shelest E."/>
            <person name="Sherlock G."/>
            <person name="Sophianopoulou V."/>
            <person name="Squina F.M."/>
            <person name="Sun H."/>
            <person name="Susca A."/>
            <person name="Todd R.B."/>
            <person name="Tsang A."/>
            <person name="Unkles S.E."/>
            <person name="van de Wiele N."/>
            <person name="van Rossen-Uffink D."/>
            <person name="Oliveira J.V."/>
            <person name="Vesth T.C."/>
            <person name="Visser J."/>
            <person name="Yu J.-H."/>
            <person name="Zhou M."/>
            <person name="Andersen M.R."/>
            <person name="Archer D.B."/>
            <person name="Baker S.E."/>
            <person name="Benoit I."/>
            <person name="Brakhage A.A."/>
            <person name="Braus G.H."/>
            <person name="Fischer R."/>
            <person name="Frisvad J.C."/>
            <person name="Goldman G.H."/>
            <person name="Houbraken J."/>
            <person name="Oakley B."/>
            <person name="Pocsi I."/>
            <person name="Scazzocchio C."/>
            <person name="Seiboth B."/>
            <person name="vanKuyk P.A."/>
            <person name="Wortman J."/>
            <person name="Dyer P.S."/>
            <person name="Grigoriev I.V."/>
        </authorList>
    </citation>
    <scope>NUCLEOTIDE SEQUENCE [LARGE SCALE GENOMIC DNA]</scope>
    <source>
        <strain evidence="3">CBS 506.65</strain>
    </source>
</reference>
<dbReference type="EMBL" id="KV878337">
    <property type="protein sequence ID" value="OJJ50294.1"/>
    <property type="molecule type" value="Genomic_DNA"/>
</dbReference>
<evidence type="ECO:0000313" key="3">
    <source>
        <dbReference type="Proteomes" id="UP000184188"/>
    </source>
</evidence>
<dbReference type="OrthoDB" id="426718at2759"/>
<dbReference type="Proteomes" id="UP000184188">
    <property type="component" value="Unassembled WGS sequence"/>
</dbReference>
<dbReference type="STRING" id="1073090.A0A1L9ST58"/>
<dbReference type="InterPro" id="IPR021838">
    <property type="entry name" value="DUF3431"/>
</dbReference>
<dbReference type="VEuPathDB" id="FungiDB:ASPZODRAFT_139605"/>
<dbReference type="RefSeq" id="XP_022584804.1">
    <property type="nucleotide sequence ID" value="XM_022724570.1"/>
</dbReference>